<reference evidence="9" key="1">
    <citation type="submission" date="2021-08" db="EMBL/GenBank/DDBJ databases">
        <authorList>
            <person name="Misof B."/>
            <person name="Oliver O."/>
            <person name="Podsiadlowski L."/>
            <person name="Donath A."/>
            <person name="Peters R."/>
            <person name="Mayer C."/>
            <person name="Rust J."/>
            <person name="Gunkel S."/>
            <person name="Lesny P."/>
            <person name="Martin S."/>
            <person name="Oeyen J.P."/>
            <person name="Petersen M."/>
            <person name="Panagiotis P."/>
            <person name="Wilbrandt J."/>
            <person name="Tanja T."/>
        </authorList>
    </citation>
    <scope>NUCLEOTIDE SEQUENCE</scope>
    <source>
        <strain evidence="9">GBR_01_08_01A</strain>
        <tissue evidence="9">Thorax + abdomen</tissue>
    </source>
</reference>
<name>A0AAD9RPF1_9HYME</name>
<keyword evidence="7" id="KW-0325">Glycoprotein</keyword>
<keyword evidence="6" id="KW-0675">Receptor</keyword>
<keyword evidence="3 8" id="KW-0812">Transmembrane</keyword>
<dbReference type="InterPro" id="IPR052192">
    <property type="entry name" value="Insect_Ionotropic_Sensory_Rcpt"/>
</dbReference>
<evidence type="ECO:0000256" key="4">
    <source>
        <dbReference type="ARBA" id="ARBA00022989"/>
    </source>
</evidence>
<comment type="subcellular location">
    <subcellularLocation>
        <location evidence="1">Cell membrane</location>
        <topology evidence="1">Multi-pass membrane protein</topology>
    </subcellularLocation>
</comment>
<feature type="transmembrane region" description="Helical" evidence="8">
    <location>
        <begin position="347"/>
        <end position="369"/>
    </location>
</feature>
<sequence>MINLYGALSNESVLLLSFLDELVRGINEQCETAIFLTTYAIDEPGRERRLDDTGSSGIKLRFGEVHESRKKAGGKGRKIFDIWSLHVILVKDERAMEQILNREASVHWTARLHFIVLIISDDVSVESDKYEPTIERVLKMLWRSRQILNVLLFVPFAKNSENSMYAYDPFVRAKKNAERGKVESINVTSKEDIFQRLSTLTHRRTNNMHGYQLNVALFEQFQSLMKMKETPPKGSIFEYSAGYNGVDGIILGTVAKYMNFKVKVVLSRDEIKYGHELPNGTYVGTLGDLVHGRADVAFVSFFVKSYGKSKHSFEFTSHTEFDSICVFVPKTRKIPKWLRIHHMFEPSIWFCSIISPIIVYLMCLVLRLFTTRR</sequence>
<evidence type="ECO:0000256" key="2">
    <source>
        <dbReference type="ARBA" id="ARBA00022475"/>
    </source>
</evidence>
<keyword evidence="10" id="KW-1185">Reference proteome</keyword>
<comment type="caution">
    <text evidence="9">The sequence shown here is derived from an EMBL/GenBank/DDBJ whole genome shotgun (WGS) entry which is preliminary data.</text>
</comment>
<evidence type="ECO:0000256" key="7">
    <source>
        <dbReference type="ARBA" id="ARBA00023180"/>
    </source>
</evidence>
<evidence type="ECO:0000256" key="5">
    <source>
        <dbReference type="ARBA" id="ARBA00023136"/>
    </source>
</evidence>
<gene>
    <name evidence="9" type="ORF">KPH14_009436</name>
</gene>
<dbReference type="AlphaFoldDB" id="A0AAD9RPF1"/>
<evidence type="ECO:0000313" key="10">
    <source>
        <dbReference type="Proteomes" id="UP001258017"/>
    </source>
</evidence>
<dbReference type="PANTHER" id="PTHR42643">
    <property type="entry name" value="IONOTROPIC RECEPTOR 20A-RELATED"/>
    <property type="match status" value="1"/>
</dbReference>
<keyword evidence="2" id="KW-1003">Cell membrane</keyword>
<dbReference type="Proteomes" id="UP001258017">
    <property type="component" value="Unassembled WGS sequence"/>
</dbReference>
<evidence type="ECO:0000256" key="6">
    <source>
        <dbReference type="ARBA" id="ARBA00023170"/>
    </source>
</evidence>
<reference evidence="9" key="2">
    <citation type="journal article" date="2023" name="Commun. Biol.">
        <title>Intrasexual cuticular hydrocarbon dimorphism in a wasp sheds light on hydrocarbon biosynthesis genes in Hymenoptera.</title>
        <authorList>
            <person name="Moris V.C."/>
            <person name="Podsiadlowski L."/>
            <person name="Martin S."/>
            <person name="Oeyen J.P."/>
            <person name="Donath A."/>
            <person name="Petersen M."/>
            <person name="Wilbrandt J."/>
            <person name="Misof B."/>
            <person name="Liedtke D."/>
            <person name="Thamm M."/>
            <person name="Scheiner R."/>
            <person name="Schmitt T."/>
            <person name="Niehuis O."/>
        </authorList>
    </citation>
    <scope>NUCLEOTIDE SEQUENCE</scope>
    <source>
        <strain evidence="9">GBR_01_08_01A</strain>
    </source>
</reference>
<evidence type="ECO:0000313" key="9">
    <source>
        <dbReference type="EMBL" id="KAK2583467.1"/>
    </source>
</evidence>
<accession>A0AAD9RPF1</accession>
<dbReference type="PANTHER" id="PTHR42643:SF38">
    <property type="entry name" value="IONOTROPIC RECEPTOR 100A"/>
    <property type="match status" value="1"/>
</dbReference>
<evidence type="ECO:0000256" key="1">
    <source>
        <dbReference type="ARBA" id="ARBA00004651"/>
    </source>
</evidence>
<evidence type="ECO:0000256" key="8">
    <source>
        <dbReference type="SAM" id="Phobius"/>
    </source>
</evidence>
<dbReference type="EMBL" id="JAIFRP010000030">
    <property type="protein sequence ID" value="KAK2583467.1"/>
    <property type="molecule type" value="Genomic_DNA"/>
</dbReference>
<evidence type="ECO:0000256" key="3">
    <source>
        <dbReference type="ARBA" id="ARBA00022692"/>
    </source>
</evidence>
<proteinExistence type="predicted"/>
<protein>
    <submittedName>
        <fullName evidence="9">Uncharacterized protein</fullName>
    </submittedName>
</protein>
<dbReference type="Gene3D" id="3.40.190.10">
    <property type="entry name" value="Periplasmic binding protein-like II"/>
    <property type="match status" value="1"/>
</dbReference>
<organism evidence="9 10">
    <name type="scientific">Odynerus spinipes</name>
    <dbReference type="NCBI Taxonomy" id="1348599"/>
    <lineage>
        <taxon>Eukaryota</taxon>
        <taxon>Metazoa</taxon>
        <taxon>Ecdysozoa</taxon>
        <taxon>Arthropoda</taxon>
        <taxon>Hexapoda</taxon>
        <taxon>Insecta</taxon>
        <taxon>Pterygota</taxon>
        <taxon>Neoptera</taxon>
        <taxon>Endopterygota</taxon>
        <taxon>Hymenoptera</taxon>
        <taxon>Apocrita</taxon>
        <taxon>Aculeata</taxon>
        <taxon>Vespoidea</taxon>
        <taxon>Vespidae</taxon>
        <taxon>Eumeninae</taxon>
        <taxon>Odynerus</taxon>
    </lineage>
</organism>
<dbReference type="SUPFAM" id="SSF53850">
    <property type="entry name" value="Periplasmic binding protein-like II"/>
    <property type="match status" value="1"/>
</dbReference>
<keyword evidence="4 8" id="KW-1133">Transmembrane helix</keyword>
<keyword evidence="5 8" id="KW-0472">Membrane</keyword>
<dbReference type="GO" id="GO:0005886">
    <property type="term" value="C:plasma membrane"/>
    <property type="evidence" value="ECO:0007669"/>
    <property type="project" value="UniProtKB-SubCell"/>
</dbReference>